<keyword evidence="1" id="KW-0812">Transmembrane</keyword>
<dbReference type="Proteomes" id="UP000037326">
    <property type="component" value="Unassembled WGS sequence"/>
</dbReference>
<name>A0A0K9FGD1_9BACI</name>
<keyword evidence="1" id="KW-0472">Membrane</keyword>
<organism evidence="2 3">
    <name type="scientific">Lysinibacillus xylanilyticus</name>
    <dbReference type="NCBI Taxonomy" id="582475"/>
    <lineage>
        <taxon>Bacteria</taxon>
        <taxon>Bacillati</taxon>
        <taxon>Bacillota</taxon>
        <taxon>Bacilli</taxon>
        <taxon>Bacillales</taxon>
        <taxon>Bacillaceae</taxon>
        <taxon>Lysinibacillus</taxon>
    </lineage>
</organism>
<gene>
    <name evidence="2" type="ORF">ACZ11_11755</name>
</gene>
<sequence length="129" mass="14821">MVEYETKRFSKKILKGFLITGLLCVALVGYGVYWAFFDMNRLPIGEYLTEETSPNGKYTLKAYVTNGGATTSYSVRGELVFNEKGNKTKNIYWNNREDTAKIIWIDNNTVVINGHTLDVLNDKFDFRNQ</sequence>
<dbReference type="InterPro" id="IPR035406">
    <property type="entry name" value="DUF5412"/>
</dbReference>
<accession>A0A0K9FGD1</accession>
<evidence type="ECO:0008006" key="4">
    <source>
        <dbReference type="Google" id="ProtNLM"/>
    </source>
</evidence>
<dbReference type="Pfam" id="PF17428">
    <property type="entry name" value="DUF5412"/>
    <property type="match status" value="1"/>
</dbReference>
<dbReference type="EMBL" id="LFXJ01000005">
    <property type="protein sequence ID" value="KMY33288.1"/>
    <property type="molecule type" value="Genomic_DNA"/>
</dbReference>
<dbReference type="OrthoDB" id="2357451at2"/>
<dbReference type="PATRIC" id="fig|582475.4.peg.1971"/>
<proteinExistence type="predicted"/>
<keyword evidence="1" id="KW-1133">Transmembrane helix</keyword>
<evidence type="ECO:0000256" key="1">
    <source>
        <dbReference type="SAM" id="Phobius"/>
    </source>
</evidence>
<feature type="transmembrane region" description="Helical" evidence="1">
    <location>
        <begin position="16"/>
        <end position="36"/>
    </location>
</feature>
<dbReference type="AlphaFoldDB" id="A0A0K9FGD1"/>
<reference evidence="3" key="1">
    <citation type="submission" date="2015-07" db="EMBL/GenBank/DDBJ databases">
        <authorList>
            <person name="Liu B."/>
            <person name="Wang J."/>
            <person name="Zhu Y."/>
            <person name="Liu G."/>
            <person name="Chen Q."/>
            <person name="Lan J."/>
            <person name="Che J."/>
            <person name="Ge C."/>
            <person name="Shi H."/>
            <person name="Pan Z."/>
            <person name="Liu X."/>
        </authorList>
    </citation>
    <scope>NUCLEOTIDE SEQUENCE [LARGE SCALE GENOMIC DNA]</scope>
    <source>
        <strain evidence="3">DSM 23493</strain>
    </source>
</reference>
<comment type="caution">
    <text evidence="2">The sequence shown here is derived from an EMBL/GenBank/DDBJ whole genome shotgun (WGS) entry which is preliminary data.</text>
</comment>
<evidence type="ECO:0000313" key="3">
    <source>
        <dbReference type="Proteomes" id="UP000037326"/>
    </source>
</evidence>
<evidence type="ECO:0000313" key="2">
    <source>
        <dbReference type="EMBL" id="KMY33288.1"/>
    </source>
</evidence>
<protein>
    <recommendedName>
        <fullName evidence="4">DUF5412 domain-containing protein</fullName>
    </recommendedName>
</protein>